<dbReference type="OrthoDB" id="9768329at2"/>
<organism evidence="10 11">
    <name type="scientific">Thiohalocapsa marina</name>
    <dbReference type="NCBI Taxonomy" id="424902"/>
    <lineage>
        <taxon>Bacteria</taxon>
        <taxon>Pseudomonadati</taxon>
        <taxon>Pseudomonadota</taxon>
        <taxon>Gammaproteobacteria</taxon>
        <taxon>Chromatiales</taxon>
        <taxon>Chromatiaceae</taxon>
        <taxon>Thiohalocapsa</taxon>
    </lineage>
</organism>
<keyword evidence="6 8" id="KW-0472">Membrane</keyword>
<dbReference type="GO" id="GO:0042773">
    <property type="term" value="P:ATP synthesis coupled electron transport"/>
    <property type="evidence" value="ECO:0007669"/>
    <property type="project" value="InterPro"/>
</dbReference>
<comment type="caution">
    <text evidence="10">The sequence shown here is derived from an EMBL/GenBank/DDBJ whole genome shotgun (WGS) entry which is preliminary data.</text>
</comment>
<gene>
    <name evidence="10" type="ORF">F2Q65_02860</name>
</gene>
<dbReference type="NCBIfam" id="NF009309">
    <property type="entry name" value="PRK12666.1"/>
    <property type="match status" value="1"/>
</dbReference>
<dbReference type="Pfam" id="PF00361">
    <property type="entry name" value="Proton_antipo_M"/>
    <property type="match status" value="1"/>
</dbReference>
<dbReference type="Proteomes" id="UP000322981">
    <property type="component" value="Unassembled WGS sequence"/>
</dbReference>
<dbReference type="RefSeq" id="WP_150090191.1">
    <property type="nucleotide sequence ID" value="NZ_VWXX01000002.1"/>
</dbReference>
<dbReference type="InterPro" id="IPR001750">
    <property type="entry name" value="ND/Mrp_TM"/>
</dbReference>
<feature type="transmembrane region" description="Helical" evidence="8">
    <location>
        <begin position="413"/>
        <end position="432"/>
    </location>
</feature>
<evidence type="ECO:0000256" key="5">
    <source>
        <dbReference type="ARBA" id="ARBA00022989"/>
    </source>
</evidence>
<evidence type="ECO:0000313" key="10">
    <source>
        <dbReference type="EMBL" id="KAA6187473.1"/>
    </source>
</evidence>
<feature type="transmembrane region" description="Helical" evidence="8">
    <location>
        <begin position="38"/>
        <end position="57"/>
    </location>
</feature>
<feature type="transmembrane region" description="Helical" evidence="8">
    <location>
        <begin position="209"/>
        <end position="228"/>
    </location>
</feature>
<evidence type="ECO:0000256" key="6">
    <source>
        <dbReference type="ARBA" id="ARBA00023136"/>
    </source>
</evidence>
<dbReference type="PANTHER" id="PTHR42703">
    <property type="entry name" value="NADH DEHYDROGENASE"/>
    <property type="match status" value="1"/>
</dbReference>
<dbReference type="PRINTS" id="PR01437">
    <property type="entry name" value="NUOXDRDTASE4"/>
</dbReference>
<feature type="domain" description="NADH:quinone oxidoreductase/Mrp antiporter transmembrane" evidence="9">
    <location>
        <begin position="131"/>
        <end position="428"/>
    </location>
</feature>
<evidence type="ECO:0000256" key="3">
    <source>
        <dbReference type="ARBA" id="ARBA00022475"/>
    </source>
</evidence>
<dbReference type="GO" id="GO:0008137">
    <property type="term" value="F:NADH dehydrogenase (ubiquinone) activity"/>
    <property type="evidence" value="ECO:0007669"/>
    <property type="project" value="InterPro"/>
</dbReference>
<protein>
    <submittedName>
        <fullName evidence="10">Monovalent cation/H+ antiporter subunit D</fullName>
    </submittedName>
</protein>
<evidence type="ECO:0000313" key="11">
    <source>
        <dbReference type="Proteomes" id="UP000322981"/>
    </source>
</evidence>
<feature type="transmembrane region" description="Helical" evidence="8">
    <location>
        <begin position="63"/>
        <end position="80"/>
    </location>
</feature>
<evidence type="ECO:0000256" key="1">
    <source>
        <dbReference type="ARBA" id="ARBA00004651"/>
    </source>
</evidence>
<feature type="transmembrane region" description="Helical" evidence="8">
    <location>
        <begin position="282"/>
        <end position="300"/>
    </location>
</feature>
<feature type="transmembrane region" description="Helical" evidence="8">
    <location>
        <begin position="334"/>
        <end position="351"/>
    </location>
</feature>
<evidence type="ECO:0000256" key="8">
    <source>
        <dbReference type="SAM" id="Phobius"/>
    </source>
</evidence>
<keyword evidence="11" id="KW-1185">Reference proteome</keyword>
<reference evidence="10 11" key="1">
    <citation type="submission" date="2019-09" db="EMBL/GenBank/DDBJ databases">
        <title>Whole-genome sequence of the purple sulfur bacterium Thiohalocapsa marina DSM 19078.</title>
        <authorList>
            <person name="Kyndt J.A."/>
            <person name="Meyer T.E."/>
        </authorList>
    </citation>
    <scope>NUCLEOTIDE SEQUENCE [LARGE SCALE GENOMIC DNA]</scope>
    <source>
        <strain evidence="10 11">DSM 19078</strain>
    </source>
</reference>
<dbReference type="AlphaFoldDB" id="A0A5M8FUM4"/>
<sequence length="527" mass="54046">MTQLLQQHLVIAPLLVPLLGGILLLLMRGSATPLRRLVSMLSVQLLFGVALLLLLTVSDGRTLVYALGGWPAPFGIVLVADRLAAMLVLLTALLALFAMMHAIQGSDRSGRQFHVLFQFQLLGLNGAFLTGDLFNLFVFFEVLLIASYGLLLHGGGPDRSRAGLHYVVVNLVGSSLFLFAVGTLYGVLGTLNMADMAVRVAALPPADRALVQAAGLLLCLVFALKAALAPLHLWLPRAYAAAGPAAAAIFAVMTKVGAYALVRVSTLIFGPGGELDGLVEPWLLSLGLVTIVVGSIGVLASRQLGLLVSHLVVVSAGTLLTAFGIGGAAAVSAGLYYLLHSTLVAAALFLLTDNVAAARGRCADRIAAGPLLPAANLLGGLFLVLAVAVVGLPPLSGFLGKVMVLQAGLSSPWMPWILAVVLVSSLLTLVAVTRAGSALFFKTDPDAGSATLPNMADLVPVMALGGLGILLVIYAGPVYAFVAATAAQLLDPAAYVGAVLGAAPDAVPVVAPDMAQGAVATPEVNLP</sequence>
<comment type="similarity">
    <text evidence="2">Belongs to the CPA3 antiporters (TC 2.A.63) subunit D family.</text>
</comment>
<evidence type="ECO:0000256" key="4">
    <source>
        <dbReference type="ARBA" id="ARBA00022692"/>
    </source>
</evidence>
<feature type="transmembrane region" description="Helical" evidence="8">
    <location>
        <begin position="164"/>
        <end position="189"/>
    </location>
</feature>
<feature type="transmembrane region" description="Helical" evidence="8">
    <location>
        <begin position="133"/>
        <end position="152"/>
    </location>
</feature>
<dbReference type="InterPro" id="IPR050586">
    <property type="entry name" value="CPA3_Na-H_Antiporter_D"/>
</dbReference>
<feature type="transmembrane region" description="Helical" evidence="8">
    <location>
        <begin position="6"/>
        <end position="26"/>
    </location>
</feature>
<evidence type="ECO:0000259" key="9">
    <source>
        <dbReference type="Pfam" id="PF00361"/>
    </source>
</evidence>
<feature type="transmembrane region" description="Helical" evidence="8">
    <location>
        <begin position="458"/>
        <end position="482"/>
    </location>
</feature>
<keyword evidence="4 7" id="KW-0812">Transmembrane</keyword>
<dbReference type="PANTHER" id="PTHR42703:SF1">
    <property type="entry name" value="NA(+)_H(+) ANTIPORTER SUBUNIT D1"/>
    <property type="match status" value="1"/>
</dbReference>
<proteinExistence type="inferred from homology"/>
<dbReference type="GO" id="GO:0005886">
    <property type="term" value="C:plasma membrane"/>
    <property type="evidence" value="ECO:0007669"/>
    <property type="project" value="UniProtKB-SubCell"/>
</dbReference>
<accession>A0A5M8FUM4</accession>
<evidence type="ECO:0000256" key="2">
    <source>
        <dbReference type="ARBA" id="ARBA00005346"/>
    </source>
</evidence>
<dbReference type="EMBL" id="VWXX01000002">
    <property type="protein sequence ID" value="KAA6187473.1"/>
    <property type="molecule type" value="Genomic_DNA"/>
</dbReference>
<feature type="transmembrane region" description="Helical" evidence="8">
    <location>
        <begin position="307"/>
        <end position="328"/>
    </location>
</feature>
<name>A0A5M8FUM4_9GAMM</name>
<feature type="transmembrane region" description="Helical" evidence="8">
    <location>
        <begin position="371"/>
        <end position="393"/>
    </location>
</feature>
<evidence type="ECO:0000256" key="7">
    <source>
        <dbReference type="RuleBase" id="RU000320"/>
    </source>
</evidence>
<feature type="transmembrane region" description="Helical" evidence="8">
    <location>
        <begin position="240"/>
        <end position="262"/>
    </location>
</feature>
<dbReference type="InterPro" id="IPR003918">
    <property type="entry name" value="NADH_UbQ_OxRdtase"/>
</dbReference>
<comment type="subcellular location">
    <subcellularLocation>
        <location evidence="1">Cell membrane</location>
        <topology evidence="1">Multi-pass membrane protein</topology>
    </subcellularLocation>
    <subcellularLocation>
        <location evidence="7">Membrane</location>
        <topology evidence="7">Multi-pass membrane protein</topology>
    </subcellularLocation>
</comment>
<keyword evidence="3" id="KW-1003">Cell membrane</keyword>
<feature type="transmembrane region" description="Helical" evidence="8">
    <location>
        <begin position="87"/>
        <end position="104"/>
    </location>
</feature>
<keyword evidence="5 8" id="KW-1133">Transmembrane helix</keyword>